<sequence>MSKIKACVGYLASDGKAFMARIGAVSLPQSAWVVQHDQRCKCFAARCFGILQGHFTHAQGYIRAEDNNTSG</sequence>
<organism evidence="1 2">
    <name type="scientific">Olivibacter oleidegradans</name>
    <dbReference type="NCBI Taxonomy" id="760123"/>
    <lineage>
        <taxon>Bacteria</taxon>
        <taxon>Pseudomonadati</taxon>
        <taxon>Bacteroidota</taxon>
        <taxon>Sphingobacteriia</taxon>
        <taxon>Sphingobacteriales</taxon>
        <taxon>Sphingobacteriaceae</taxon>
        <taxon>Olivibacter</taxon>
    </lineage>
</organism>
<gene>
    <name evidence="1" type="ORF">ACFFI0_05510</name>
</gene>
<dbReference type="RefSeq" id="WP_130854445.1">
    <property type="nucleotide sequence ID" value="NZ_JBHLWO010000001.1"/>
</dbReference>
<evidence type="ECO:0000313" key="2">
    <source>
        <dbReference type="Proteomes" id="UP001589774"/>
    </source>
</evidence>
<proteinExistence type="predicted"/>
<protein>
    <recommendedName>
        <fullName evidence="3">Post-SET domain-containing protein</fullName>
    </recommendedName>
</protein>
<name>A0ABV6HFS8_9SPHI</name>
<comment type="caution">
    <text evidence="1">The sequence shown here is derived from an EMBL/GenBank/DDBJ whole genome shotgun (WGS) entry which is preliminary data.</text>
</comment>
<keyword evidence="2" id="KW-1185">Reference proteome</keyword>
<dbReference type="Proteomes" id="UP001589774">
    <property type="component" value="Unassembled WGS sequence"/>
</dbReference>
<accession>A0ABV6HFS8</accession>
<reference evidence="1 2" key="1">
    <citation type="submission" date="2024-09" db="EMBL/GenBank/DDBJ databases">
        <authorList>
            <person name="Sun Q."/>
            <person name="Mori K."/>
        </authorList>
    </citation>
    <scope>NUCLEOTIDE SEQUENCE [LARGE SCALE GENOMIC DNA]</scope>
    <source>
        <strain evidence="1 2">CCM 7765</strain>
    </source>
</reference>
<evidence type="ECO:0008006" key="3">
    <source>
        <dbReference type="Google" id="ProtNLM"/>
    </source>
</evidence>
<evidence type="ECO:0000313" key="1">
    <source>
        <dbReference type="EMBL" id="MFC0317753.1"/>
    </source>
</evidence>
<dbReference type="EMBL" id="JBHLWO010000001">
    <property type="protein sequence ID" value="MFC0317753.1"/>
    <property type="molecule type" value="Genomic_DNA"/>
</dbReference>